<comment type="caution">
    <text evidence="2">The sequence shown here is derived from an EMBL/GenBank/DDBJ whole genome shotgun (WGS) entry which is preliminary data.</text>
</comment>
<feature type="compositionally biased region" description="Polar residues" evidence="1">
    <location>
        <begin position="14"/>
        <end position="24"/>
    </location>
</feature>
<evidence type="ECO:0000256" key="1">
    <source>
        <dbReference type="SAM" id="MobiDB-lite"/>
    </source>
</evidence>
<organism evidence="2 3">
    <name type="scientific">Eleginops maclovinus</name>
    <name type="common">Patagonian blennie</name>
    <name type="synonym">Eleginus maclovinus</name>
    <dbReference type="NCBI Taxonomy" id="56733"/>
    <lineage>
        <taxon>Eukaryota</taxon>
        <taxon>Metazoa</taxon>
        <taxon>Chordata</taxon>
        <taxon>Craniata</taxon>
        <taxon>Vertebrata</taxon>
        <taxon>Euteleostomi</taxon>
        <taxon>Actinopterygii</taxon>
        <taxon>Neopterygii</taxon>
        <taxon>Teleostei</taxon>
        <taxon>Neoteleostei</taxon>
        <taxon>Acanthomorphata</taxon>
        <taxon>Eupercaria</taxon>
        <taxon>Perciformes</taxon>
        <taxon>Notothenioidei</taxon>
        <taxon>Eleginopidae</taxon>
        <taxon>Eleginops</taxon>
    </lineage>
</organism>
<sequence>MGGEAPRERRATTLHPNSNLQTPPLTGGCPPPYLPVPLWANVTDRATDPSHVLSPRFEPLPPIRGAVGGGGGGIQLEMGHVRSGRTKKGTTDDD</sequence>
<evidence type="ECO:0000313" key="3">
    <source>
        <dbReference type="Proteomes" id="UP001346869"/>
    </source>
</evidence>
<evidence type="ECO:0000313" key="2">
    <source>
        <dbReference type="EMBL" id="KAK5865694.1"/>
    </source>
</evidence>
<keyword evidence="3" id="KW-1185">Reference proteome</keyword>
<proteinExistence type="predicted"/>
<feature type="region of interest" description="Disordered" evidence="1">
    <location>
        <begin position="50"/>
        <end position="94"/>
    </location>
</feature>
<reference evidence="2 3" key="1">
    <citation type="journal article" date="2023" name="Genes (Basel)">
        <title>Chromosome-Level Genome Assembly and Circadian Gene Repertoire of the Patagonia Blennie Eleginops maclovinus-The Closest Ancestral Proxy of Antarctic Cryonotothenioids.</title>
        <authorList>
            <person name="Cheng C.C."/>
            <person name="Rivera-Colon A.G."/>
            <person name="Minhas B.F."/>
            <person name="Wilson L."/>
            <person name="Rayamajhi N."/>
            <person name="Vargas-Chacoff L."/>
            <person name="Catchen J.M."/>
        </authorList>
    </citation>
    <scope>NUCLEOTIDE SEQUENCE [LARGE SCALE GENOMIC DNA]</scope>
    <source>
        <strain evidence="2">JMC-PN-2008</strain>
    </source>
</reference>
<dbReference type="AlphaFoldDB" id="A0AAN8ARA5"/>
<accession>A0AAN8ARA5</accession>
<dbReference type="PROSITE" id="PS51257">
    <property type="entry name" value="PROKAR_LIPOPROTEIN"/>
    <property type="match status" value="1"/>
</dbReference>
<dbReference type="Proteomes" id="UP001346869">
    <property type="component" value="Unassembled WGS sequence"/>
</dbReference>
<reference evidence="2 3" key="2">
    <citation type="journal article" date="2023" name="Mol. Biol. Evol.">
        <title>Genomics of Secondarily Temperate Adaptation in the Only Non-Antarctic Icefish.</title>
        <authorList>
            <person name="Rivera-Colon A.G."/>
            <person name="Rayamajhi N."/>
            <person name="Minhas B.F."/>
            <person name="Madrigal G."/>
            <person name="Bilyk K.T."/>
            <person name="Yoon V."/>
            <person name="Hune M."/>
            <person name="Gregory S."/>
            <person name="Cheng C.H.C."/>
            <person name="Catchen J.M."/>
        </authorList>
    </citation>
    <scope>NUCLEOTIDE SEQUENCE [LARGE SCALE GENOMIC DNA]</scope>
    <source>
        <strain evidence="2">JMC-PN-2008</strain>
    </source>
</reference>
<feature type="compositionally biased region" description="Basic and acidic residues" evidence="1">
    <location>
        <begin position="1"/>
        <end position="11"/>
    </location>
</feature>
<gene>
    <name evidence="2" type="ORF">PBY51_019943</name>
</gene>
<protein>
    <submittedName>
        <fullName evidence="2">Uncharacterized protein</fullName>
    </submittedName>
</protein>
<feature type="region of interest" description="Disordered" evidence="1">
    <location>
        <begin position="1"/>
        <end position="29"/>
    </location>
</feature>
<dbReference type="EMBL" id="JAUZQC010000009">
    <property type="protein sequence ID" value="KAK5865694.1"/>
    <property type="molecule type" value="Genomic_DNA"/>
</dbReference>
<name>A0AAN8ARA5_ELEMC</name>